<evidence type="ECO:0000313" key="13">
    <source>
        <dbReference type="EMBL" id="KAH6659459.1"/>
    </source>
</evidence>
<dbReference type="InterPro" id="IPR001223">
    <property type="entry name" value="Glyco_hydro18_cat"/>
</dbReference>
<dbReference type="Gene3D" id="3.10.50.10">
    <property type="match status" value="1"/>
</dbReference>
<dbReference type="InterPro" id="IPR001579">
    <property type="entry name" value="Glyco_hydro_18_chit_AS"/>
</dbReference>
<protein>
    <recommendedName>
        <fullName evidence="4">chitinase</fullName>
        <ecNumber evidence="4">3.2.1.14</ecNumber>
    </recommendedName>
</protein>
<keyword evidence="6 11" id="KW-0378">Hydrolase</keyword>
<dbReference type="InterPro" id="IPR017853">
    <property type="entry name" value="GH"/>
</dbReference>
<dbReference type="PROSITE" id="PS51910">
    <property type="entry name" value="GH18_2"/>
    <property type="match status" value="1"/>
</dbReference>
<feature type="domain" description="GH18" evidence="12">
    <location>
        <begin position="104"/>
        <end position="461"/>
    </location>
</feature>
<dbReference type="CDD" id="cd06548">
    <property type="entry name" value="GH18_chitinase"/>
    <property type="match status" value="1"/>
</dbReference>
<dbReference type="SUPFAM" id="SSF54556">
    <property type="entry name" value="Chitinase insertion domain"/>
    <property type="match status" value="1"/>
</dbReference>
<dbReference type="PROSITE" id="PS01095">
    <property type="entry name" value="GH18_1"/>
    <property type="match status" value="1"/>
</dbReference>
<dbReference type="GO" id="GO:0008061">
    <property type="term" value="F:chitin binding"/>
    <property type="evidence" value="ECO:0007669"/>
    <property type="project" value="InterPro"/>
</dbReference>
<evidence type="ECO:0000256" key="6">
    <source>
        <dbReference type="ARBA" id="ARBA00022801"/>
    </source>
</evidence>
<keyword evidence="5" id="KW-0964">Secreted</keyword>
<sequence>MSIPPTTSPTLIPIPSLASTLTLSNSLVSTSSIISTSNLHSPTSAVLSIISTIIPTNPNPATTLSATSLNVPLSPTIISSSTPTTILSPATTASLSSSRTQNGFINAAYFINWGINDRNYYPNQLPAADLTHVFYAFATQLPNGTVISSEPEKDAICIRQLKVLKQNNPSLKVILSIGGWDASQDGSFSTLASTDARRYVFASSAVHMMQAYGFDGIDINWEYPANNRDGANFVLLLKEVRSALDILGNQYNRHHFLLTVAAPAEPAHYRYWRVSDMVQYLDFFNFMGYDYMGAGLSTMSGHQANLYKSSKIPSSTAFETESGVDFYIASGVPPFKIVLGMPLYGRSFENTELGGSFTAPITGSWPDSSGGTNGGGAGVWDYKVLPKAGATEIYAIDAGATYSYDADTRELISYDTVDQVRRKIDYVLSMGLAGAYFWEASADRTGEGSLILTSATRFREAGSLDSTANIVL</sequence>
<evidence type="ECO:0000256" key="3">
    <source>
        <dbReference type="ARBA" id="ARBA00008682"/>
    </source>
</evidence>
<evidence type="ECO:0000256" key="2">
    <source>
        <dbReference type="ARBA" id="ARBA00004613"/>
    </source>
</evidence>
<dbReference type="EMBL" id="JAGPXC010000001">
    <property type="protein sequence ID" value="KAH6659459.1"/>
    <property type="molecule type" value="Genomic_DNA"/>
</dbReference>
<dbReference type="SUPFAM" id="SSF51445">
    <property type="entry name" value="(Trans)glycosidases"/>
    <property type="match status" value="1"/>
</dbReference>
<dbReference type="AlphaFoldDB" id="A0A9P8UWX2"/>
<evidence type="ECO:0000256" key="5">
    <source>
        <dbReference type="ARBA" id="ARBA00022525"/>
    </source>
</evidence>
<keyword evidence="8" id="KW-0119">Carbohydrate metabolism</keyword>
<dbReference type="SMART" id="SM00636">
    <property type="entry name" value="Glyco_18"/>
    <property type="match status" value="1"/>
</dbReference>
<evidence type="ECO:0000256" key="9">
    <source>
        <dbReference type="ARBA" id="ARBA00023295"/>
    </source>
</evidence>
<keyword evidence="9 11" id="KW-0326">Glycosidase</keyword>
<dbReference type="PANTHER" id="PTHR11177:SF317">
    <property type="entry name" value="CHITINASE 12-RELATED"/>
    <property type="match status" value="1"/>
</dbReference>
<dbReference type="PANTHER" id="PTHR11177">
    <property type="entry name" value="CHITINASE"/>
    <property type="match status" value="1"/>
</dbReference>
<dbReference type="GO" id="GO:0008843">
    <property type="term" value="F:endochitinase activity"/>
    <property type="evidence" value="ECO:0007669"/>
    <property type="project" value="UniProtKB-EC"/>
</dbReference>
<evidence type="ECO:0000259" key="12">
    <source>
        <dbReference type="PROSITE" id="PS51910"/>
    </source>
</evidence>
<evidence type="ECO:0000256" key="10">
    <source>
        <dbReference type="ARBA" id="ARBA00023326"/>
    </source>
</evidence>
<comment type="catalytic activity">
    <reaction evidence="1">
        <text>Random endo-hydrolysis of N-acetyl-beta-D-glucosaminide (1-&gt;4)-beta-linkages in chitin and chitodextrins.</text>
        <dbReference type="EC" id="3.2.1.14"/>
    </reaction>
</comment>
<name>A0A9P8UWX2_9PEZI</name>
<evidence type="ECO:0000256" key="7">
    <source>
        <dbReference type="ARBA" id="ARBA00023024"/>
    </source>
</evidence>
<dbReference type="GO" id="GO:0000272">
    <property type="term" value="P:polysaccharide catabolic process"/>
    <property type="evidence" value="ECO:0007669"/>
    <property type="project" value="UniProtKB-KW"/>
</dbReference>
<reference evidence="13" key="1">
    <citation type="journal article" date="2021" name="Nat. Commun.">
        <title>Genetic determinants of endophytism in the Arabidopsis root mycobiome.</title>
        <authorList>
            <person name="Mesny F."/>
            <person name="Miyauchi S."/>
            <person name="Thiergart T."/>
            <person name="Pickel B."/>
            <person name="Atanasova L."/>
            <person name="Karlsson M."/>
            <person name="Huettel B."/>
            <person name="Barry K.W."/>
            <person name="Haridas S."/>
            <person name="Chen C."/>
            <person name="Bauer D."/>
            <person name="Andreopoulos W."/>
            <person name="Pangilinan J."/>
            <person name="LaButti K."/>
            <person name="Riley R."/>
            <person name="Lipzen A."/>
            <person name="Clum A."/>
            <person name="Drula E."/>
            <person name="Henrissat B."/>
            <person name="Kohler A."/>
            <person name="Grigoriev I.V."/>
            <person name="Martin F.M."/>
            <person name="Hacquard S."/>
        </authorList>
    </citation>
    <scope>NUCLEOTIDE SEQUENCE</scope>
    <source>
        <strain evidence="13">MPI-SDFR-AT-0073</strain>
    </source>
</reference>
<dbReference type="InterPro" id="IPR011583">
    <property type="entry name" value="Chitinase_II/V-like_cat"/>
</dbReference>
<dbReference type="InterPro" id="IPR050314">
    <property type="entry name" value="Glycosyl_Hydrlase_18"/>
</dbReference>
<comment type="similarity">
    <text evidence="3">Belongs to the glycosyl hydrolase 18 family. Chitinase class V subfamily.</text>
</comment>
<dbReference type="OrthoDB" id="76388at2759"/>
<dbReference type="Gene3D" id="3.20.20.80">
    <property type="entry name" value="Glycosidases"/>
    <property type="match status" value="1"/>
</dbReference>
<keyword evidence="10" id="KW-0624">Polysaccharide degradation</keyword>
<proteinExistence type="inferred from homology"/>
<evidence type="ECO:0000256" key="4">
    <source>
        <dbReference type="ARBA" id="ARBA00012729"/>
    </source>
</evidence>
<keyword evidence="7" id="KW-0146">Chitin degradation</keyword>
<dbReference type="GeneID" id="70126149"/>
<dbReference type="Pfam" id="PF00704">
    <property type="entry name" value="Glyco_hydro_18"/>
    <property type="match status" value="1"/>
</dbReference>
<accession>A0A9P8UWX2</accession>
<dbReference type="GO" id="GO:0006032">
    <property type="term" value="P:chitin catabolic process"/>
    <property type="evidence" value="ECO:0007669"/>
    <property type="project" value="UniProtKB-KW"/>
</dbReference>
<dbReference type="RefSeq" id="XP_045963590.1">
    <property type="nucleotide sequence ID" value="XM_046097257.1"/>
</dbReference>
<evidence type="ECO:0000313" key="14">
    <source>
        <dbReference type="Proteomes" id="UP000758603"/>
    </source>
</evidence>
<dbReference type="GO" id="GO:0005576">
    <property type="term" value="C:extracellular region"/>
    <property type="evidence" value="ECO:0007669"/>
    <property type="project" value="UniProtKB-SubCell"/>
</dbReference>
<evidence type="ECO:0000256" key="1">
    <source>
        <dbReference type="ARBA" id="ARBA00000822"/>
    </source>
</evidence>
<dbReference type="InterPro" id="IPR029070">
    <property type="entry name" value="Chitinase_insertion_sf"/>
</dbReference>
<dbReference type="EC" id="3.2.1.14" evidence="4"/>
<organism evidence="13 14">
    <name type="scientific">Truncatella angustata</name>
    <dbReference type="NCBI Taxonomy" id="152316"/>
    <lineage>
        <taxon>Eukaryota</taxon>
        <taxon>Fungi</taxon>
        <taxon>Dikarya</taxon>
        <taxon>Ascomycota</taxon>
        <taxon>Pezizomycotina</taxon>
        <taxon>Sordariomycetes</taxon>
        <taxon>Xylariomycetidae</taxon>
        <taxon>Amphisphaeriales</taxon>
        <taxon>Sporocadaceae</taxon>
        <taxon>Truncatella</taxon>
    </lineage>
</organism>
<dbReference type="Proteomes" id="UP000758603">
    <property type="component" value="Unassembled WGS sequence"/>
</dbReference>
<comment type="subcellular location">
    <subcellularLocation>
        <location evidence="2">Secreted</location>
    </subcellularLocation>
</comment>
<evidence type="ECO:0000256" key="11">
    <source>
        <dbReference type="RuleBase" id="RU000489"/>
    </source>
</evidence>
<gene>
    <name evidence="13" type="ORF">BKA67DRAFT_509656</name>
</gene>
<keyword evidence="14" id="KW-1185">Reference proteome</keyword>
<evidence type="ECO:0000256" key="8">
    <source>
        <dbReference type="ARBA" id="ARBA00023277"/>
    </source>
</evidence>
<comment type="caution">
    <text evidence="13">The sequence shown here is derived from an EMBL/GenBank/DDBJ whole genome shotgun (WGS) entry which is preliminary data.</text>
</comment>